<evidence type="ECO:0000256" key="5">
    <source>
        <dbReference type="ARBA" id="ARBA00022679"/>
    </source>
</evidence>
<feature type="domain" description="C2H2-type" evidence="23">
    <location>
        <begin position="493"/>
        <end position="520"/>
    </location>
</feature>
<dbReference type="InterPro" id="IPR001214">
    <property type="entry name" value="SET_dom"/>
</dbReference>
<dbReference type="FunFam" id="3.30.160.60:FF:000868">
    <property type="entry name" value="putative histone-lysine N-methyltransferase PRDM6"/>
    <property type="match status" value="1"/>
</dbReference>
<dbReference type="EC" id="2.1.1.361" evidence="2"/>
<keyword evidence="9 21" id="KW-0863">Zinc-finger</keyword>
<dbReference type="Gene3D" id="2.170.270.10">
    <property type="entry name" value="SET domain"/>
    <property type="match status" value="1"/>
</dbReference>
<dbReference type="FunFam" id="3.30.160.60:FF:000778">
    <property type="entry name" value="PR/SET domain 6"/>
    <property type="match status" value="1"/>
</dbReference>
<reference evidence="25" key="2">
    <citation type="submission" date="2025-08" db="UniProtKB">
        <authorList>
            <consortium name="Ensembl"/>
        </authorList>
    </citation>
    <scope>IDENTIFICATION</scope>
    <source>
        <strain evidence="25">Isolate ISIS603380</strain>
    </source>
</reference>
<keyword evidence="11" id="KW-0156">Chromatin regulator</keyword>
<dbReference type="PROSITE" id="PS50157">
    <property type="entry name" value="ZINC_FINGER_C2H2_2"/>
    <property type="match status" value="4"/>
</dbReference>
<evidence type="ECO:0000256" key="12">
    <source>
        <dbReference type="ARBA" id="ARBA00023015"/>
    </source>
</evidence>
<comment type="subunit">
    <text evidence="17">Interacts with HDAC1, HDAC2, HDAC3, CBX1 and EP300.</text>
</comment>
<accession>G3SLM7</accession>
<dbReference type="InterPro" id="IPR044416">
    <property type="entry name" value="PRDM6_PR-SET"/>
</dbReference>
<dbReference type="HOGENOM" id="CLU_032452_0_0_1"/>
<evidence type="ECO:0000256" key="15">
    <source>
        <dbReference type="ARBA" id="ARBA00047784"/>
    </source>
</evidence>
<dbReference type="GO" id="GO:0032259">
    <property type="term" value="P:methylation"/>
    <property type="evidence" value="ECO:0007669"/>
    <property type="project" value="UniProtKB-KW"/>
</dbReference>
<evidence type="ECO:0000256" key="18">
    <source>
        <dbReference type="ARBA" id="ARBA00074801"/>
    </source>
</evidence>
<evidence type="ECO:0000259" key="23">
    <source>
        <dbReference type="PROSITE" id="PS50157"/>
    </source>
</evidence>
<evidence type="ECO:0000256" key="13">
    <source>
        <dbReference type="ARBA" id="ARBA00023163"/>
    </source>
</evidence>
<evidence type="ECO:0000256" key="21">
    <source>
        <dbReference type="PROSITE-ProRule" id="PRU00042"/>
    </source>
</evidence>
<dbReference type="SMART" id="SM00317">
    <property type="entry name" value="SET"/>
    <property type="match status" value="1"/>
</dbReference>
<dbReference type="AlphaFoldDB" id="G3SLM7"/>
<keyword evidence="3" id="KW-0678">Repressor</keyword>
<feature type="region of interest" description="Disordered" evidence="22">
    <location>
        <begin position="26"/>
        <end position="76"/>
    </location>
</feature>
<keyword evidence="4" id="KW-0489">Methyltransferase</keyword>
<comment type="function">
    <text evidence="16">Putative histone methyltransferase that acts as a transcriptional repressor of smooth muscle gene expression. Promotes the transition from differentiated to proliferative smooth muscle by suppressing differentiation and maintaining the proliferative potential of vascular smooth muscle cells. Also plays a role in endothelial cells by inhibiting endothelial cell proliferation, survival and differentiation. It is unclear whether it has histone methyltransferase activity in vivo. According to some authors, it does not act as a histone methyltransferase by itself and represses transcription by recruiting EHMT2/G9a. According to others, it possesses histone methyltransferase activity when associated with other proteins and specifically methylates 'Lys-20' of histone H4 in vitro. 'Lys-20' methylation represents a specific tag for epigenetic transcriptional repression.</text>
</comment>
<feature type="domain" description="SET" evidence="24">
    <location>
        <begin position="210"/>
        <end position="329"/>
    </location>
</feature>
<dbReference type="PANTHER" id="PTHR16515">
    <property type="entry name" value="PR DOMAIN ZINC FINGER PROTEIN"/>
    <property type="match status" value="1"/>
</dbReference>
<sequence length="559" mass="61714">MLKPGDPGGSAFLKVDPVYLQHWQQLFPHRGGGGPAQGEAASRAPLGPKPPQAANRPPPAPQERAEPPPDSLPLTGLSALPVAQLPVFAPLATATAEPLPPKDLCLGSASGPGPVKCGGGGRDGRGAQRFRCSAEELDYYLYGQQRMEIIPLNQHTSDPNNRCDMCADNRNGECPMHGPLHSLRRLVGTSSAAAAAPPPELPEWLRDLPREVCLCTSTVPGLAYGICAAQRIQQGTWIGPFQGVLLPPEKVQAGAVRNTQHLWEIYDQDGTLQHFIDGGEPSKSSWMRYIRCARHCGEQNLTVVQYRSNIFYRACIDIPRGTELLVWYNDSYTSFFGIPLQCIAQDENLNVPSTVMEAMCRQDSLQSFNKGSKLSPATQQRSVVFPQTPCSRNFSLLDKSGPIESGFNQINVKNQRVLASPTSTSQLHSEFSDWHLWKCGQCFKTFTQRILLQMHVCTQNPDRPYQCGHCSQSFSQPSELRNHVVTHSSDRPFKCGYCGRAFAGATTLNNHIRTHTGEKPFKCERCERSFTQATQLSRHQRMPNECKPITESPESIEVD</sequence>
<keyword evidence="5" id="KW-0808">Transferase</keyword>
<dbReference type="InterPro" id="IPR050331">
    <property type="entry name" value="Zinc_finger"/>
</dbReference>
<evidence type="ECO:0000256" key="19">
    <source>
        <dbReference type="ARBA" id="ARBA00076320"/>
    </source>
</evidence>
<dbReference type="GeneTree" id="ENSGT00940000155852"/>
<dbReference type="SMART" id="SM00355">
    <property type="entry name" value="ZnF_C2H2"/>
    <property type="match status" value="4"/>
</dbReference>
<feature type="domain" description="C2H2-type" evidence="23">
    <location>
        <begin position="465"/>
        <end position="492"/>
    </location>
</feature>
<dbReference type="FunFam" id="3.30.160.60:FF:000654">
    <property type="entry name" value="PR/SET domain 6"/>
    <property type="match status" value="1"/>
</dbReference>
<dbReference type="GO" id="GO:0008270">
    <property type="term" value="F:zinc ion binding"/>
    <property type="evidence" value="ECO:0007669"/>
    <property type="project" value="UniProtKB-KW"/>
</dbReference>
<keyword evidence="13" id="KW-0804">Transcription</keyword>
<evidence type="ECO:0000256" key="2">
    <source>
        <dbReference type="ARBA" id="ARBA00012187"/>
    </source>
</evidence>
<evidence type="ECO:0000256" key="11">
    <source>
        <dbReference type="ARBA" id="ARBA00022853"/>
    </source>
</evidence>
<keyword evidence="6" id="KW-0949">S-adenosyl-L-methionine</keyword>
<keyword evidence="26" id="KW-1185">Reference proteome</keyword>
<comment type="catalytic activity">
    <reaction evidence="15">
        <text>L-lysyl(20)-[histone H4] + S-adenosyl-L-methionine = N(6)-methyl-L-lysyl(20)-[histone H4] + S-adenosyl-L-homocysteine + H(+)</text>
        <dbReference type="Rhea" id="RHEA:60344"/>
        <dbReference type="Rhea" id="RHEA-COMP:15554"/>
        <dbReference type="Rhea" id="RHEA-COMP:15555"/>
        <dbReference type="ChEBI" id="CHEBI:15378"/>
        <dbReference type="ChEBI" id="CHEBI:29969"/>
        <dbReference type="ChEBI" id="CHEBI:57856"/>
        <dbReference type="ChEBI" id="CHEBI:59789"/>
        <dbReference type="ChEBI" id="CHEBI:61929"/>
        <dbReference type="EC" id="2.1.1.361"/>
    </reaction>
</comment>
<evidence type="ECO:0000313" key="26">
    <source>
        <dbReference type="Proteomes" id="UP000007646"/>
    </source>
</evidence>
<evidence type="ECO:0000256" key="7">
    <source>
        <dbReference type="ARBA" id="ARBA00022723"/>
    </source>
</evidence>
<evidence type="ECO:0000256" key="6">
    <source>
        <dbReference type="ARBA" id="ARBA00022691"/>
    </source>
</evidence>
<keyword evidence="8" id="KW-0677">Repeat</keyword>
<evidence type="ECO:0000256" key="1">
    <source>
        <dbReference type="ARBA" id="ARBA00004123"/>
    </source>
</evidence>
<keyword evidence="12" id="KW-0805">Transcription regulation</keyword>
<evidence type="ECO:0000313" key="25">
    <source>
        <dbReference type="Ensembl" id="ENSLAFP00000000335.4"/>
    </source>
</evidence>
<keyword evidence="14" id="KW-0539">Nucleus</keyword>
<dbReference type="GO" id="GO:0140944">
    <property type="term" value="F:histone H4K20 monomethyltransferase activity"/>
    <property type="evidence" value="ECO:0007669"/>
    <property type="project" value="UniProtKB-EC"/>
</dbReference>
<dbReference type="Ensembl" id="ENSLAFT00000000396.4">
    <property type="protein sequence ID" value="ENSLAFP00000000335.4"/>
    <property type="gene ID" value="ENSLAFG00000000396.4"/>
</dbReference>
<name>G3SLM7_LOXAF</name>
<comment type="subcellular location">
    <subcellularLocation>
        <location evidence="1">Nucleus</location>
    </subcellularLocation>
</comment>
<dbReference type="GO" id="GO:0005634">
    <property type="term" value="C:nucleus"/>
    <property type="evidence" value="ECO:0007669"/>
    <property type="project" value="UniProtKB-SubCell"/>
</dbReference>
<dbReference type="InterPro" id="IPR013087">
    <property type="entry name" value="Znf_C2H2_type"/>
</dbReference>
<evidence type="ECO:0000256" key="14">
    <source>
        <dbReference type="ARBA" id="ARBA00023242"/>
    </source>
</evidence>
<dbReference type="Gene3D" id="3.30.160.60">
    <property type="entry name" value="Classic Zinc Finger"/>
    <property type="match status" value="3"/>
</dbReference>
<dbReference type="GO" id="GO:0045892">
    <property type="term" value="P:negative regulation of DNA-templated transcription"/>
    <property type="evidence" value="ECO:0007669"/>
    <property type="project" value="UniProtKB-ARBA"/>
</dbReference>
<dbReference type="PANTHER" id="PTHR16515:SF22">
    <property type="entry name" value="HISTONE-LYSINE N-METHYLTRANSFERASE PRDM6-RELATED"/>
    <property type="match status" value="1"/>
</dbReference>
<dbReference type="GO" id="GO:0042802">
    <property type="term" value="F:identical protein binding"/>
    <property type="evidence" value="ECO:0007669"/>
    <property type="project" value="UniProtKB-ARBA"/>
</dbReference>
<evidence type="ECO:0000256" key="22">
    <source>
        <dbReference type="SAM" id="MobiDB-lite"/>
    </source>
</evidence>
<feature type="domain" description="C2H2-type" evidence="23">
    <location>
        <begin position="521"/>
        <end position="548"/>
    </location>
</feature>
<gene>
    <name evidence="25" type="primary">PRDM6</name>
</gene>
<feature type="compositionally biased region" description="Pro residues" evidence="22">
    <location>
        <begin position="47"/>
        <end position="61"/>
    </location>
</feature>
<feature type="domain" description="C2H2-type" evidence="23">
    <location>
        <begin position="437"/>
        <end position="464"/>
    </location>
</feature>
<dbReference type="SUPFAM" id="SSF57667">
    <property type="entry name" value="beta-beta-alpha zinc fingers"/>
    <property type="match status" value="2"/>
</dbReference>
<evidence type="ECO:0000259" key="24">
    <source>
        <dbReference type="PROSITE" id="PS50280"/>
    </source>
</evidence>
<dbReference type="PROSITE" id="PS50280">
    <property type="entry name" value="SET"/>
    <property type="match status" value="1"/>
</dbReference>
<protein>
    <recommendedName>
        <fullName evidence="18">Putative histone-lysine N-methyltransferase PRDM6</fullName>
        <ecNumber evidence="2">2.1.1.361</ecNumber>
    </recommendedName>
    <alternativeName>
        <fullName evidence="19">PR domain zinc finger protein 6</fullName>
    </alternativeName>
    <alternativeName>
        <fullName evidence="20">PR domain-containing protein 6</fullName>
    </alternativeName>
</protein>
<evidence type="ECO:0000256" key="4">
    <source>
        <dbReference type="ARBA" id="ARBA00022603"/>
    </source>
</evidence>
<evidence type="ECO:0000256" key="16">
    <source>
        <dbReference type="ARBA" id="ARBA00054067"/>
    </source>
</evidence>
<reference evidence="25 26" key="1">
    <citation type="submission" date="2009-06" db="EMBL/GenBank/DDBJ databases">
        <title>The Genome Sequence of Loxodonta africana (African elephant).</title>
        <authorList>
            <person name="Di Palma F."/>
            <person name="Heiman D."/>
            <person name="Young S."/>
            <person name="Johnson J."/>
            <person name="Lander E.S."/>
            <person name="Lindblad-Toh K."/>
        </authorList>
    </citation>
    <scope>NUCLEOTIDE SEQUENCE [LARGE SCALE GENOMIC DNA]</scope>
    <source>
        <strain evidence="25 26">Isolate ISIS603380</strain>
    </source>
</reference>
<evidence type="ECO:0000256" key="3">
    <source>
        <dbReference type="ARBA" id="ARBA00022491"/>
    </source>
</evidence>
<dbReference type="InterPro" id="IPR036236">
    <property type="entry name" value="Znf_C2H2_sf"/>
</dbReference>
<evidence type="ECO:0000256" key="17">
    <source>
        <dbReference type="ARBA" id="ARBA00063348"/>
    </source>
</evidence>
<dbReference type="SUPFAM" id="SSF82199">
    <property type="entry name" value="SET domain"/>
    <property type="match status" value="1"/>
</dbReference>
<dbReference type="Pfam" id="PF21549">
    <property type="entry name" value="PRDM2_PR"/>
    <property type="match status" value="1"/>
</dbReference>
<dbReference type="Proteomes" id="UP000007646">
    <property type="component" value="Unassembled WGS sequence"/>
</dbReference>
<dbReference type="CDD" id="cd19191">
    <property type="entry name" value="PR-SET_PRDM6"/>
    <property type="match status" value="1"/>
</dbReference>
<proteinExistence type="predicted"/>
<dbReference type="PROSITE" id="PS00028">
    <property type="entry name" value="ZINC_FINGER_C2H2_1"/>
    <property type="match status" value="2"/>
</dbReference>
<evidence type="ECO:0000256" key="9">
    <source>
        <dbReference type="ARBA" id="ARBA00022771"/>
    </source>
</evidence>
<dbReference type="Pfam" id="PF00096">
    <property type="entry name" value="zf-C2H2"/>
    <property type="match status" value="3"/>
</dbReference>
<dbReference type="FunFam" id="2.170.270.10:FF:000023">
    <property type="entry name" value="putative histone-lysine N-methyltransferase PRDM6"/>
    <property type="match status" value="1"/>
</dbReference>
<reference evidence="25" key="3">
    <citation type="submission" date="2025-09" db="UniProtKB">
        <authorList>
            <consortium name="Ensembl"/>
        </authorList>
    </citation>
    <scope>IDENTIFICATION</scope>
    <source>
        <strain evidence="25">Isolate ISIS603380</strain>
    </source>
</reference>
<keyword evidence="7" id="KW-0479">Metal-binding</keyword>
<organism evidence="25 26">
    <name type="scientific">Loxodonta africana</name>
    <name type="common">African elephant</name>
    <dbReference type="NCBI Taxonomy" id="9785"/>
    <lineage>
        <taxon>Eukaryota</taxon>
        <taxon>Metazoa</taxon>
        <taxon>Chordata</taxon>
        <taxon>Craniata</taxon>
        <taxon>Vertebrata</taxon>
        <taxon>Euteleostomi</taxon>
        <taxon>Mammalia</taxon>
        <taxon>Eutheria</taxon>
        <taxon>Afrotheria</taxon>
        <taxon>Proboscidea</taxon>
        <taxon>Elephantidae</taxon>
        <taxon>Loxodonta</taxon>
    </lineage>
</organism>
<evidence type="ECO:0000256" key="20">
    <source>
        <dbReference type="ARBA" id="ARBA00082168"/>
    </source>
</evidence>
<keyword evidence="10" id="KW-0862">Zinc</keyword>
<evidence type="ECO:0000256" key="10">
    <source>
        <dbReference type="ARBA" id="ARBA00022833"/>
    </source>
</evidence>
<dbReference type="InterPro" id="IPR046341">
    <property type="entry name" value="SET_dom_sf"/>
</dbReference>
<evidence type="ECO:0000256" key="8">
    <source>
        <dbReference type="ARBA" id="ARBA00022737"/>
    </source>
</evidence>